<organism evidence="2">
    <name type="scientific">uncultured Thermoleophilia bacterium</name>
    <dbReference type="NCBI Taxonomy" id="1497501"/>
    <lineage>
        <taxon>Bacteria</taxon>
        <taxon>Bacillati</taxon>
        <taxon>Actinomycetota</taxon>
        <taxon>Thermoleophilia</taxon>
        <taxon>environmental samples</taxon>
    </lineage>
</organism>
<name>A0A6J4TEP3_9ACTN</name>
<protein>
    <recommendedName>
        <fullName evidence="1">Cytokinin riboside 5'-monophosphate phosphoribohydrolase</fullName>
        <ecNumber evidence="1">3.2.2.n1</ecNumber>
    </recommendedName>
</protein>
<dbReference type="EC" id="3.2.2.n1" evidence="1"/>
<gene>
    <name evidence="2" type="ORF">AVDCRST_MAG79-144</name>
</gene>
<dbReference type="InterPro" id="IPR005269">
    <property type="entry name" value="LOG"/>
</dbReference>
<dbReference type="InterPro" id="IPR031100">
    <property type="entry name" value="LOG_fam"/>
</dbReference>
<dbReference type="GO" id="GO:0009691">
    <property type="term" value="P:cytokinin biosynthetic process"/>
    <property type="evidence" value="ECO:0007669"/>
    <property type="project" value="UniProtKB-UniRule"/>
</dbReference>
<dbReference type="InterPro" id="IPR052341">
    <property type="entry name" value="LOG_family_nucleotidases"/>
</dbReference>
<dbReference type="Gene3D" id="3.40.50.450">
    <property type="match status" value="1"/>
</dbReference>
<evidence type="ECO:0000313" key="2">
    <source>
        <dbReference type="EMBL" id="CAA9520090.1"/>
    </source>
</evidence>
<proteinExistence type="inferred from homology"/>
<keyword evidence="1" id="KW-0378">Hydrolase</keyword>
<dbReference type="GO" id="GO:0005829">
    <property type="term" value="C:cytosol"/>
    <property type="evidence" value="ECO:0007669"/>
    <property type="project" value="TreeGrafter"/>
</dbReference>
<dbReference type="AlphaFoldDB" id="A0A6J4TEP3"/>
<keyword evidence="1" id="KW-0203">Cytokinin biosynthesis</keyword>
<dbReference type="PANTHER" id="PTHR43393">
    <property type="entry name" value="CYTOKININ RIBOSIDE 5'-MONOPHOSPHATE PHOSPHORIBOHYDROLASE"/>
    <property type="match status" value="1"/>
</dbReference>
<comment type="catalytic activity">
    <reaction evidence="1">
        <text>9-ribosyl-trans-zeatin 5'-phosphate + H2O = trans-zeatin + D-ribose 5-phosphate</text>
        <dbReference type="Rhea" id="RHEA:48564"/>
        <dbReference type="ChEBI" id="CHEBI:15377"/>
        <dbReference type="ChEBI" id="CHEBI:16522"/>
        <dbReference type="ChEBI" id="CHEBI:78346"/>
        <dbReference type="ChEBI" id="CHEBI:87947"/>
        <dbReference type="EC" id="3.2.2.n1"/>
    </reaction>
</comment>
<comment type="similarity">
    <text evidence="1">Belongs to the LOG family.</text>
</comment>
<dbReference type="EMBL" id="CADCWC010000024">
    <property type="protein sequence ID" value="CAA9520090.1"/>
    <property type="molecule type" value="Genomic_DNA"/>
</dbReference>
<comment type="catalytic activity">
    <reaction evidence="1">
        <text>N(6)-(dimethylallyl)adenosine 5'-phosphate + H2O = N(6)-dimethylallyladenine + D-ribose 5-phosphate</text>
        <dbReference type="Rhea" id="RHEA:48560"/>
        <dbReference type="ChEBI" id="CHEBI:15377"/>
        <dbReference type="ChEBI" id="CHEBI:17660"/>
        <dbReference type="ChEBI" id="CHEBI:57526"/>
        <dbReference type="ChEBI" id="CHEBI:78346"/>
        <dbReference type="EC" id="3.2.2.n1"/>
    </reaction>
</comment>
<dbReference type="NCBIfam" id="TIGR00730">
    <property type="entry name" value="Rossman fold protein, TIGR00730 family"/>
    <property type="match status" value="1"/>
</dbReference>
<dbReference type="PANTHER" id="PTHR43393:SF2">
    <property type="entry name" value="CYTOKININ RIBOSIDE 5'-MONOPHOSPHATE PHOSPHORIBOHYDROLASE"/>
    <property type="match status" value="1"/>
</dbReference>
<reference evidence="2" key="1">
    <citation type="submission" date="2020-02" db="EMBL/GenBank/DDBJ databases">
        <authorList>
            <person name="Meier V. D."/>
        </authorList>
    </citation>
    <scope>NUCLEOTIDE SEQUENCE</scope>
    <source>
        <strain evidence="2">AVDCRST_MAG79</strain>
    </source>
</reference>
<sequence>MDEDRRVRSGRVEARSEAARARFGHADAGLLEPSTGDDFLHSDPWRALRILSEFVDGFDAMARIGPAVTVFGSARTPEDHPDYALARETGRQLARAGLAVLTGGGPGLMEAANRGAKDERGLSVGCNIELPHEQRPNAYLDVSIDFRYFFVRKTMFVKYASAFVVFPGGFGTLDELFEALTLIQTGKVRRFPLILMGTPSWQGLLEWLRADAVAAGRVDEVEMGLITLTDDPAEAVRVVLAAGAPAPPA</sequence>
<evidence type="ECO:0000256" key="1">
    <source>
        <dbReference type="RuleBase" id="RU363015"/>
    </source>
</evidence>
<dbReference type="FunFam" id="3.40.50.450:FF:000011">
    <property type="entry name" value="TIGR00730 family Rossman fold protein"/>
    <property type="match status" value="1"/>
</dbReference>
<dbReference type="Pfam" id="PF03641">
    <property type="entry name" value="Lysine_decarbox"/>
    <property type="match status" value="1"/>
</dbReference>
<dbReference type="GO" id="GO:0016787">
    <property type="term" value="F:hydrolase activity"/>
    <property type="evidence" value="ECO:0007669"/>
    <property type="project" value="UniProtKB-KW"/>
</dbReference>
<accession>A0A6J4TEP3</accession>
<dbReference type="SUPFAM" id="SSF102405">
    <property type="entry name" value="MCP/YpsA-like"/>
    <property type="match status" value="1"/>
</dbReference>